<proteinExistence type="predicted"/>
<dbReference type="EMBL" id="BKCJ010004448">
    <property type="protein sequence ID" value="GEU61093.1"/>
    <property type="molecule type" value="Genomic_DNA"/>
</dbReference>
<gene>
    <name evidence="3" type="ORF">Tci_033071</name>
</gene>
<protein>
    <submittedName>
        <fullName evidence="3">Transposase (Putative), gypsy type</fullName>
    </submittedName>
</protein>
<evidence type="ECO:0000313" key="3">
    <source>
        <dbReference type="EMBL" id="GEU61093.1"/>
    </source>
</evidence>
<evidence type="ECO:0000256" key="2">
    <source>
        <dbReference type="SAM" id="MobiDB-lite"/>
    </source>
</evidence>
<feature type="coiled-coil region" evidence="1">
    <location>
        <begin position="273"/>
        <end position="342"/>
    </location>
</feature>
<feature type="compositionally biased region" description="Basic and acidic residues" evidence="2">
    <location>
        <begin position="196"/>
        <end position="205"/>
    </location>
</feature>
<accession>A0A6L2LH10</accession>
<feature type="compositionally biased region" description="Basic and acidic residues" evidence="2">
    <location>
        <begin position="178"/>
        <end position="187"/>
    </location>
</feature>
<reference evidence="3" key="1">
    <citation type="journal article" date="2019" name="Sci. Rep.">
        <title>Draft genome of Tanacetum cinerariifolium, the natural source of mosquito coil.</title>
        <authorList>
            <person name="Yamashiro T."/>
            <person name="Shiraishi A."/>
            <person name="Satake H."/>
            <person name="Nakayama K."/>
        </authorList>
    </citation>
    <scope>NUCLEOTIDE SEQUENCE</scope>
</reference>
<feature type="region of interest" description="Disordered" evidence="2">
    <location>
        <begin position="162"/>
        <end position="213"/>
    </location>
</feature>
<dbReference type="AlphaFoldDB" id="A0A6L2LH10"/>
<sequence>MLYQALGLSQKLEQPVFLVDKRVLPIVVDWRTSAPKDGMPAESTYSVEAVRALDTHRTPIQKQPEMLLCVVGISRRYYLGDEVYPAFLHDDDRDIDLFNLIRASNPTKMEDPAAATDSSGVPSTIERSPLYFANEAEVSDQGTVAPKVPPSEDVPATSALEAGQAEEVAATNPSAVTESRKRGHDEADANAPPKVLRRDHADPRPTGRTCGRKSLAAIELGMASTRPAPVPGSAPADVSDPDPLLKIWWNMFEQEAKLLRKSVAQVARRDKRIQAREHEIKNLEALLEAEADMKKAAEDKSARLSQELEDTRALFSNLQVNNNRLTQQVATLQEQVSGEEKLKAAFEEFKRYEDSRVEQHCAEMDARLDALSIDSYEELYPHMITAIAGRMWMIGHGLRLAVMKCGKSLELRQAFADVVSVGIAKGMSEGLRHGVEHGDTGDDAPQCVRDLRPSSSQLTLPVYPEVRNPVSPWACKEEMLLVDAIAANVSRAKKKKKCRIVFRTGWLRAQRRSDGVPVSAPTVVPQGLALLLADAATSTDTD</sequence>
<keyword evidence="1" id="KW-0175">Coiled coil</keyword>
<comment type="caution">
    <text evidence="3">The sequence shown here is derived from an EMBL/GenBank/DDBJ whole genome shotgun (WGS) entry which is preliminary data.</text>
</comment>
<organism evidence="3">
    <name type="scientific">Tanacetum cinerariifolium</name>
    <name type="common">Dalmatian daisy</name>
    <name type="synonym">Chrysanthemum cinerariifolium</name>
    <dbReference type="NCBI Taxonomy" id="118510"/>
    <lineage>
        <taxon>Eukaryota</taxon>
        <taxon>Viridiplantae</taxon>
        <taxon>Streptophyta</taxon>
        <taxon>Embryophyta</taxon>
        <taxon>Tracheophyta</taxon>
        <taxon>Spermatophyta</taxon>
        <taxon>Magnoliopsida</taxon>
        <taxon>eudicotyledons</taxon>
        <taxon>Gunneridae</taxon>
        <taxon>Pentapetalae</taxon>
        <taxon>asterids</taxon>
        <taxon>campanulids</taxon>
        <taxon>Asterales</taxon>
        <taxon>Asteraceae</taxon>
        <taxon>Asteroideae</taxon>
        <taxon>Anthemideae</taxon>
        <taxon>Anthemidinae</taxon>
        <taxon>Tanacetum</taxon>
    </lineage>
</organism>
<name>A0A6L2LH10_TANCI</name>
<evidence type="ECO:0000256" key="1">
    <source>
        <dbReference type="SAM" id="Coils"/>
    </source>
</evidence>